<comment type="caution">
    <text evidence="1">The sequence shown here is derived from an EMBL/GenBank/DDBJ whole genome shotgun (WGS) entry which is preliminary data.</text>
</comment>
<sequence length="59" mass="6140">MMANTVTATPAKRRIALFVFTALAAVLVVLAVAALQPPAADDGVDVARRIIVYQTTSVA</sequence>
<dbReference type="Proteomes" id="UP001589747">
    <property type="component" value="Unassembled WGS sequence"/>
</dbReference>
<reference evidence="1 2" key="1">
    <citation type="submission" date="2024-09" db="EMBL/GenBank/DDBJ databases">
        <authorList>
            <person name="Sun Q."/>
            <person name="Mori K."/>
        </authorList>
    </citation>
    <scope>NUCLEOTIDE SEQUENCE [LARGE SCALE GENOMIC DNA]</scope>
    <source>
        <strain evidence="1 2">TISTR 2452</strain>
    </source>
</reference>
<evidence type="ECO:0000313" key="1">
    <source>
        <dbReference type="EMBL" id="MFB9328101.1"/>
    </source>
</evidence>
<accession>A0ABV5KSB2</accession>
<evidence type="ECO:0000313" key="2">
    <source>
        <dbReference type="Proteomes" id="UP001589747"/>
    </source>
</evidence>
<dbReference type="RefSeq" id="WP_377497079.1">
    <property type="nucleotide sequence ID" value="NZ_JBHMDO010000033.1"/>
</dbReference>
<dbReference type="EMBL" id="JBHMDO010000033">
    <property type="protein sequence ID" value="MFB9328101.1"/>
    <property type="molecule type" value="Genomic_DNA"/>
</dbReference>
<protein>
    <submittedName>
        <fullName evidence="1">Uncharacterized protein</fullName>
    </submittedName>
</protein>
<proteinExistence type="predicted"/>
<keyword evidence="2" id="KW-1185">Reference proteome</keyword>
<gene>
    <name evidence="1" type="ORF">ACFFSY_19410</name>
</gene>
<organism evidence="1 2">
    <name type="scientific">Paenibacillus aurantiacus</name>
    <dbReference type="NCBI Taxonomy" id="1936118"/>
    <lineage>
        <taxon>Bacteria</taxon>
        <taxon>Bacillati</taxon>
        <taxon>Bacillota</taxon>
        <taxon>Bacilli</taxon>
        <taxon>Bacillales</taxon>
        <taxon>Paenibacillaceae</taxon>
        <taxon>Paenibacillus</taxon>
    </lineage>
</organism>
<name>A0ABV5KSB2_9BACL</name>